<dbReference type="PANTHER" id="PTHR43877">
    <property type="entry name" value="AMINOALKYLPHOSPHONATE N-ACETYLTRANSFERASE-RELATED-RELATED"/>
    <property type="match status" value="1"/>
</dbReference>
<feature type="domain" description="N-acetyltransferase" evidence="3">
    <location>
        <begin position="4"/>
        <end position="150"/>
    </location>
</feature>
<dbReference type="GO" id="GO:0016747">
    <property type="term" value="F:acyltransferase activity, transferring groups other than amino-acyl groups"/>
    <property type="evidence" value="ECO:0007669"/>
    <property type="project" value="InterPro"/>
</dbReference>
<organism evidence="4 5">
    <name type="scientific">Knoellia koreensis</name>
    <dbReference type="NCBI Taxonomy" id="2730921"/>
    <lineage>
        <taxon>Bacteria</taxon>
        <taxon>Bacillati</taxon>
        <taxon>Actinomycetota</taxon>
        <taxon>Actinomycetes</taxon>
        <taxon>Micrococcales</taxon>
        <taxon>Intrasporangiaceae</taxon>
        <taxon>Knoellia</taxon>
    </lineage>
</organism>
<accession>A0A849HQI5</accession>
<protein>
    <submittedName>
        <fullName evidence="4">GNAT family N-acetyltransferase</fullName>
    </submittedName>
</protein>
<evidence type="ECO:0000313" key="4">
    <source>
        <dbReference type="EMBL" id="NNM46847.1"/>
    </source>
</evidence>
<evidence type="ECO:0000256" key="2">
    <source>
        <dbReference type="ARBA" id="ARBA00023315"/>
    </source>
</evidence>
<evidence type="ECO:0000259" key="3">
    <source>
        <dbReference type="PROSITE" id="PS51186"/>
    </source>
</evidence>
<dbReference type="InterPro" id="IPR016181">
    <property type="entry name" value="Acyl_CoA_acyltransferase"/>
</dbReference>
<dbReference type="PROSITE" id="PS51186">
    <property type="entry name" value="GNAT"/>
    <property type="match status" value="1"/>
</dbReference>
<keyword evidence="1 4" id="KW-0808">Transferase</keyword>
<dbReference type="Proteomes" id="UP000588586">
    <property type="component" value="Unassembled WGS sequence"/>
</dbReference>
<evidence type="ECO:0000313" key="5">
    <source>
        <dbReference type="Proteomes" id="UP000588586"/>
    </source>
</evidence>
<dbReference type="AlphaFoldDB" id="A0A849HQI5"/>
<dbReference type="EMBL" id="JABEPQ010000002">
    <property type="protein sequence ID" value="NNM46847.1"/>
    <property type="molecule type" value="Genomic_DNA"/>
</dbReference>
<dbReference type="Gene3D" id="3.40.630.30">
    <property type="match status" value="1"/>
</dbReference>
<keyword evidence="5" id="KW-1185">Reference proteome</keyword>
<keyword evidence="2" id="KW-0012">Acyltransferase</keyword>
<dbReference type="InterPro" id="IPR000182">
    <property type="entry name" value="GNAT_dom"/>
</dbReference>
<dbReference type="InterPro" id="IPR050832">
    <property type="entry name" value="Bact_Acetyltransf"/>
</dbReference>
<dbReference type="CDD" id="cd04301">
    <property type="entry name" value="NAT_SF"/>
    <property type="match status" value="1"/>
</dbReference>
<name>A0A849HQI5_9MICO</name>
<gene>
    <name evidence="4" type="ORF">HJG52_12625</name>
</gene>
<evidence type="ECO:0000256" key="1">
    <source>
        <dbReference type="ARBA" id="ARBA00022679"/>
    </source>
</evidence>
<reference evidence="4 5" key="1">
    <citation type="submission" date="2020-04" db="EMBL/GenBank/DDBJ databases">
        <title>Knoellia sp. isolate from air conditioner.</title>
        <authorList>
            <person name="Chea S."/>
            <person name="Kim D.-U."/>
        </authorList>
    </citation>
    <scope>NUCLEOTIDE SEQUENCE [LARGE SCALE GENOMIC DNA]</scope>
    <source>
        <strain evidence="4 5">DB2414S</strain>
    </source>
</reference>
<sequence length="150" mass="16348">MAEVRIRPAGADDALVVAALVLQCAIHRGGSGEPGFLDRYARAWLADQRHLPVWLAEVGEEHGGFLQARVVDPLPLPRNEIAPELVVEVFFVRPTHRGLGVGEDLLRAATTWARDGGFAAAVMSAGPHTRAMVERVGFTPDESAYRMELR</sequence>
<comment type="caution">
    <text evidence="4">The sequence shown here is derived from an EMBL/GenBank/DDBJ whole genome shotgun (WGS) entry which is preliminary data.</text>
</comment>
<dbReference type="SUPFAM" id="SSF55729">
    <property type="entry name" value="Acyl-CoA N-acyltransferases (Nat)"/>
    <property type="match status" value="1"/>
</dbReference>
<dbReference type="Pfam" id="PF00583">
    <property type="entry name" value="Acetyltransf_1"/>
    <property type="match status" value="1"/>
</dbReference>
<dbReference type="RefSeq" id="WP_171243896.1">
    <property type="nucleotide sequence ID" value="NZ_JABEPQ010000002.1"/>
</dbReference>
<proteinExistence type="predicted"/>